<feature type="non-terminal residue" evidence="2">
    <location>
        <position position="157"/>
    </location>
</feature>
<evidence type="ECO:0000313" key="4">
    <source>
        <dbReference type="Proteomes" id="UP000639772"/>
    </source>
</evidence>
<comment type="caution">
    <text evidence="2">The sequence shown here is derived from an EMBL/GenBank/DDBJ whole genome shotgun (WGS) entry which is preliminary data.</text>
</comment>
<dbReference type="Proteomes" id="UP000639772">
    <property type="component" value="Unassembled WGS sequence"/>
</dbReference>
<sequence length="157" mass="17684">ESEVEDQLEEGQLMYSDKGYDNSFEPASWLMTYLGSPGRLWQPLGAGCDSGLTTQCNALVLSVANMKGFMFLFIAPYHSFYLNPHHVATKTPLGLTLIATEAPTQSNRIASRSFANITPIDINILDYVMQNSYIIRVMKDDNSSWRDLYRLHQIVLA</sequence>
<gene>
    <name evidence="2" type="ORF">HPP92_029019</name>
    <name evidence="1" type="ORF">HPP92_029031</name>
</gene>
<dbReference type="EMBL" id="JADCNM010000622">
    <property type="protein sequence ID" value="KAG0446058.1"/>
    <property type="molecule type" value="Genomic_DNA"/>
</dbReference>
<evidence type="ECO:0000313" key="1">
    <source>
        <dbReference type="EMBL" id="KAG0446058.1"/>
    </source>
</evidence>
<keyword evidence="3" id="KW-1185">Reference proteome</keyword>
<accession>A0A835P3S9</accession>
<protein>
    <submittedName>
        <fullName evidence="2">Uncharacterized protein</fullName>
    </submittedName>
</protein>
<dbReference type="Proteomes" id="UP000636800">
    <property type="component" value="Unassembled WGS sequence"/>
</dbReference>
<name>A0A835P3S9_VANPL</name>
<evidence type="ECO:0000313" key="3">
    <source>
        <dbReference type="Proteomes" id="UP000636800"/>
    </source>
</evidence>
<reference evidence="3 4" key="1">
    <citation type="journal article" date="2020" name="Nat. Food">
        <title>A phased Vanilla planifolia genome enables genetic improvement of flavour and production.</title>
        <authorList>
            <person name="Hasing T."/>
            <person name="Tang H."/>
            <person name="Brym M."/>
            <person name="Khazi F."/>
            <person name="Huang T."/>
            <person name="Chambers A.H."/>
        </authorList>
    </citation>
    <scope>NUCLEOTIDE SEQUENCE [LARGE SCALE GENOMIC DNA]</scope>
    <source>
        <tissue evidence="2">Leaf</tissue>
    </source>
</reference>
<dbReference type="AlphaFoldDB" id="A0A835P3S9"/>
<proteinExistence type="predicted"/>
<dbReference type="EMBL" id="JADCNL010000621">
    <property type="protein sequence ID" value="KAG0446061.1"/>
    <property type="molecule type" value="Genomic_DNA"/>
</dbReference>
<organism evidence="2 3">
    <name type="scientific">Vanilla planifolia</name>
    <name type="common">Vanilla</name>
    <dbReference type="NCBI Taxonomy" id="51239"/>
    <lineage>
        <taxon>Eukaryota</taxon>
        <taxon>Viridiplantae</taxon>
        <taxon>Streptophyta</taxon>
        <taxon>Embryophyta</taxon>
        <taxon>Tracheophyta</taxon>
        <taxon>Spermatophyta</taxon>
        <taxon>Magnoliopsida</taxon>
        <taxon>Liliopsida</taxon>
        <taxon>Asparagales</taxon>
        <taxon>Orchidaceae</taxon>
        <taxon>Vanilloideae</taxon>
        <taxon>Vanilleae</taxon>
        <taxon>Vanilla</taxon>
    </lineage>
</organism>
<evidence type="ECO:0000313" key="2">
    <source>
        <dbReference type="EMBL" id="KAG0446061.1"/>
    </source>
</evidence>